<protein>
    <submittedName>
        <fullName evidence="1">Uncharacterized protein</fullName>
    </submittedName>
</protein>
<dbReference type="AlphaFoldDB" id="A0A6N6MG99"/>
<evidence type="ECO:0000313" key="2">
    <source>
        <dbReference type="Proteomes" id="UP000441523"/>
    </source>
</evidence>
<gene>
    <name evidence="1" type="ORF">F6X51_24665</name>
</gene>
<reference evidence="1 2" key="1">
    <citation type="submission" date="2019-09" db="EMBL/GenBank/DDBJ databases">
        <title>YIM 132548 draft genome.</title>
        <authorList>
            <person name="Jiang L."/>
        </authorList>
    </citation>
    <scope>NUCLEOTIDE SEQUENCE [LARGE SCALE GENOMIC DNA]</scope>
    <source>
        <strain evidence="1 2">YIM 132548</strain>
    </source>
</reference>
<sequence>MSDLSQEAFAGALEAAWEHVQRVREETGVVVELRLTTVGLTALAVDMPCNRMATVSWRELARSEDLPGLLFARISDVAQGQRRARRTGPVPLASAA</sequence>
<dbReference type="Proteomes" id="UP000441523">
    <property type="component" value="Unassembled WGS sequence"/>
</dbReference>
<comment type="caution">
    <text evidence="1">The sequence shown here is derived from an EMBL/GenBank/DDBJ whole genome shotgun (WGS) entry which is preliminary data.</text>
</comment>
<organism evidence="1 2">
    <name type="scientific">Methylobacterium planeticum</name>
    <dbReference type="NCBI Taxonomy" id="2615211"/>
    <lineage>
        <taxon>Bacteria</taxon>
        <taxon>Pseudomonadati</taxon>
        <taxon>Pseudomonadota</taxon>
        <taxon>Alphaproteobacteria</taxon>
        <taxon>Hyphomicrobiales</taxon>
        <taxon>Methylobacteriaceae</taxon>
        <taxon>Methylobacterium</taxon>
    </lineage>
</organism>
<accession>A0A6N6MG99</accession>
<name>A0A6N6MG99_9HYPH</name>
<dbReference type="RefSeq" id="WP_150966469.1">
    <property type="nucleotide sequence ID" value="NZ_VZZJ01000035.1"/>
</dbReference>
<evidence type="ECO:0000313" key="1">
    <source>
        <dbReference type="EMBL" id="KAB1069906.1"/>
    </source>
</evidence>
<keyword evidence="2" id="KW-1185">Reference proteome</keyword>
<dbReference type="EMBL" id="VZZJ01000035">
    <property type="protein sequence ID" value="KAB1069906.1"/>
    <property type="molecule type" value="Genomic_DNA"/>
</dbReference>
<proteinExistence type="predicted"/>